<dbReference type="InterPro" id="IPR036188">
    <property type="entry name" value="FAD/NAD-bd_sf"/>
</dbReference>
<feature type="binding site" evidence="5">
    <location>
        <position position="53"/>
    </location>
    <ligand>
        <name>FAD</name>
        <dbReference type="ChEBI" id="CHEBI:57692"/>
    </ligand>
</feature>
<comment type="similarity">
    <text evidence="1">Belongs to the class-I pyridine nucleotide-disulfide oxidoreductase family.</text>
</comment>
<organism evidence="9">
    <name type="scientific">uncultured Rubrobacteraceae bacterium</name>
    <dbReference type="NCBI Taxonomy" id="349277"/>
    <lineage>
        <taxon>Bacteria</taxon>
        <taxon>Bacillati</taxon>
        <taxon>Actinomycetota</taxon>
        <taxon>Rubrobacteria</taxon>
        <taxon>Rubrobacterales</taxon>
        <taxon>Rubrobacteraceae</taxon>
        <taxon>environmental samples</taxon>
    </lineage>
</organism>
<feature type="domain" description="FAD/NAD(P)-binding" evidence="8">
    <location>
        <begin position="7"/>
        <end position="325"/>
    </location>
</feature>
<feature type="active site" description="Proton acceptor" evidence="4">
    <location>
        <position position="446"/>
    </location>
</feature>
<feature type="binding site" evidence="5">
    <location>
        <begin position="319"/>
        <end position="322"/>
    </location>
    <ligand>
        <name>FAD</name>
        <dbReference type="ChEBI" id="CHEBI:57692"/>
    </ligand>
</feature>
<dbReference type="Pfam" id="PF02852">
    <property type="entry name" value="Pyr_redox_dim"/>
    <property type="match status" value="1"/>
</dbReference>
<evidence type="ECO:0000313" key="9">
    <source>
        <dbReference type="EMBL" id="CAA9400118.1"/>
    </source>
</evidence>
<dbReference type="InterPro" id="IPR016156">
    <property type="entry name" value="FAD/NAD-linked_Rdtase_dimer_sf"/>
</dbReference>
<dbReference type="AlphaFoldDB" id="A0A6J4NWZ1"/>
<dbReference type="GO" id="GO:0003955">
    <property type="term" value="F:NAD(P)H dehydrogenase (quinone) activity"/>
    <property type="evidence" value="ECO:0007669"/>
    <property type="project" value="TreeGrafter"/>
</dbReference>
<dbReference type="InterPro" id="IPR001100">
    <property type="entry name" value="Pyr_nuc-diS_OxRdtase"/>
</dbReference>
<evidence type="ECO:0000256" key="1">
    <source>
        <dbReference type="ARBA" id="ARBA00007532"/>
    </source>
</evidence>
<protein>
    <submittedName>
        <fullName evidence="9">PF00070 family, FAD-dependent NAD(P)-disulphide oxidoreductase</fullName>
    </submittedName>
</protein>
<dbReference type="PANTHER" id="PTHR43014:SF2">
    <property type="entry name" value="MERCURIC REDUCTASE"/>
    <property type="match status" value="1"/>
</dbReference>
<feature type="binding site" evidence="5">
    <location>
        <position position="313"/>
    </location>
    <ligand>
        <name>FAD</name>
        <dbReference type="ChEBI" id="CHEBI:57692"/>
    </ligand>
</feature>
<dbReference type="PANTHER" id="PTHR43014">
    <property type="entry name" value="MERCURIC REDUCTASE"/>
    <property type="match status" value="1"/>
</dbReference>
<dbReference type="Gene3D" id="3.50.50.60">
    <property type="entry name" value="FAD/NAD(P)-binding domain"/>
    <property type="match status" value="2"/>
</dbReference>
<dbReference type="SUPFAM" id="SSF51905">
    <property type="entry name" value="FAD/NAD(P)-binding domain"/>
    <property type="match status" value="1"/>
</dbReference>
<evidence type="ECO:0000256" key="3">
    <source>
        <dbReference type="ARBA" id="ARBA00022827"/>
    </source>
</evidence>
<feature type="binding site" evidence="5">
    <location>
        <begin position="182"/>
        <end position="189"/>
    </location>
    <ligand>
        <name>NAD(+)</name>
        <dbReference type="ChEBI" id="CHEBI:57540"/>
    </ligand>
</feature>
<dbReference type="InterPro" id="IPR004099">
    <property type="entry name" value="Pyr_nucl-diS_OxRdtase_dimer"/>
</dbReference>
<dbReference type="PRINTS" id="PR00411">
    <property type="entry name" value="PNDRDTASEI"/>
</dbReference>
<accession>A0A6J4NWZ1</accession>
<evidence type="ECO:0000256" key="5">
    <source>
        <dbReference type="PIRSR" id="PIRSR000350-3"/>
    </source>
</evidence>
<keyword evidence="2" id="KW-0285">Flavoprotein</keyword>
<evidence type="ECO:0000256" key="4">
    <source>
        <dbReference type="PIRSR" id="PIRSR000350-2"/>
    </source>
</evidence>
<feature type="disulfide bond" description="Redox-active" evidence="6">
    <location>
        <begin position="44"/>
        <end position="49"/>
    </location>
</feature>
<keyword evidence="5" id="KW-0520">NAD</keyword>
<evidence type="ECO:0000259" key="8">
    <source>
        <dbReference type="Pfam" id="PF07992"/>
    </source>
</evidence>
<evidence type="ECO:0000256" key="6">
    <source>
        <dbReference type="PIRSR" id="PIRSR000350-4"/>
    </source>
</evidence>
<dbReference type="Pfam" id="PF07992">
    <property type="entry name" value="Pyr_redox_2"/>
    <property type="match status" value="1"/>
</dbReference>
<feature type="domain" description="Pyridine nucleotide-disulphide oxidoreductase dimerisation" evidence="7">
    <location>
        <begin position="347"/>
        <end position="456"/>
    </location>
</feature>
<dbReference type="PIRSF" id="PIRSF000350">
    <property type="entry name" value="Mercury_reductase_MerA"/>
    <property type="match status" value="1"/>
</dbReference>
<reference evidence="9" key="1">
    <citation type="submission" date="2020-02" db="EMBL/GenBank/DDBJ databases">
        <authorList>
            <person name="Meier V. D."/>
        </authorList>
    </citation>
    <scope>NUCLEOTIDE SEQUENCE</scope>
    <source>
        <strain evidence="9">AVDCRST_MAG55</strain>
    </source>
</reference>
<gene>
    <name evidence="9" type="ORF">AVDCRST_MAG55-595</name>
</gene>
<dbReference type="EMBL" id="CADCUZ010000026">
    <property type="protein sequence ID" value="CAA9400118.1"/>
    <property type="molecule type" value="Genomic_DNA"/>
</dbReference>
<dbReference type="PRINTS" id="PR00368">
    <property type="entry name" value="FADPNR"/>
</dbReference>
<evidence type="ECO:0000259" key="7">
    <source>
        <dbReference type="Pfam" id="PF02852"/>
    </source>
</evidence>
<proteinExistence type="inferred from homology"/>
<evidence type="ECO:0000256" key="2">
    <source>
        <dbReference type="ARBA" id="ARBA00022630"/>
    </source>
</evidence>
<dbReference type="GO" id="GO:0050660">
    <property type="term" value="F:flavin adenine dinucleotide binding"/>
    <property type="evidence" value="ECO:0007669"/>
    <property type="project" value="TreeGrafter"/>
</dbReference>
<keyword evidence="5" id="KW-0547">Nucleotide-binding</keyword>
<dbReference type="Gene3D" id="3.30.390.30">
    <property type="match status" value="1"/>
</dbReference>
<name>A0A6J4NWZ1_9ACTN</name>
<dbReference type="SUPFAM" id="SSF55424">
    <property type="entry name" value="FAD/NAD-linked reductases, dimerisation (C-terminal) domain"/>
    <property type="match status" value="1"/>
</dbReference>
<dbReference type="InterPro" id="IPR023753">
    <property type="entry name" value="FAD/NAD-binding_dom"/>
</dbReference>
<comment type="cofactor">
    <cofactor evidence="5">
        <name>FAD</name>
        <dbReference type="ChEBI" id="CHEBI:57692"/>
    </cofactor>
    <text evidence="5">Binds 1 FAD per subunit.</text>
</comment>
<sequence length="457" mass="49198">MQNGTDYDVLIVGGGQAGIPLAYKLAGEGHTVALVERRDLGGSCVNFGCSPTKAAIASAKVAFQARRAAEYGIDIPEVRVDFPAVLRRARGVAETKRAGLDRGLEGSENPFLIRGHARLEGRESGGFRVSVGDSFLLVGQVVLNTGTRTLIPPIDGLDTVDYIDAGNWMNRDELPGHLVIVGGSYIGLEMAQFYRRMGSEVTVVVGSSDHVTTGEDDDVSEAMRRLLAEEGVRFVFCERARGVATDGDGLTLTLGGGDPAEVRATHLFLATGRRPNTDDLGLENVGLETDRWGFVETDERLATGVRGIWAGGDIRGGPMFTHTSYDDHRVLLSQMAGEGSRTTDRVVPYAVFTDPELGRVGMTEREAREAGYEIEVHHLDMQGEKGKAFELGENKGFIKVVSDASNDRVLGAAVLTVEGAELVHIYEDLMNADLPLSVVREAVYIHPTLAEDIQSAV</sequence>
<keyword evidence="3 5" id="KW-0274">FAD</keyword>
<feature type="binding site" evidence="5">
    <location>
        <position position="272"/>
    </location>
    <ligand>
        <name>NAD(+)</name>
        <dbReference type="ChEBI" id="CHEBI:57540"/>
    </ligand>
</feature>